<dbReference type="Pfam" id="PF12838">
    <property type="entry name" value="Fer4_7"/>
    <property type="match status" value="1"/>
</dbReference>
<dbReference type="GO" id="GO:0016491">
    <property type="term" value="F:oxidoreductase activity"/>
    <property type="evidence" value="ECO:0007669"/>
    <property type="project" value="InterPro"/>
</dbReference>
<keyword evidence="1" id="KW-0479">Metal-binding</keyword>
<dbReference type="InterPro" id="IPR036812">
    <property type="entry name" value="NAD(P)_OxRdtase_dom_sf"/>
</dbReference>
<evidence type="ECO:0000259" key="4">
    <source>
        <dbReference type="PROSITE" id="PS51379"/>
    </source>
</evidence>
<gene>
    <name evidence="5" type="ORF">SAMN02745133_00708</name>
</gene>
<dbReference type="GO" id="GO:0051536">
    <property type="term" value="F:iron-sulfur cluster binding"/>
    <property type="evidence" value="ECO:0007669"/>
    <property type="project" value="UniProtKB-KW"/>
</dbReference>
<dbReference type="GO" id="GO:0046872">
    <property type="term" value="F:metal ion binding"/>
    <property type="evidence" value="ECO:0007669"/>
    <property type="project" value="UniProtKB-KW"/>
</dbReference>
<dbReference type="InterPro" id="IPR023210">
    <property type="entry name" value="NADP_OxRdtase_dom"/>
</dbReference>
<protein>
    <submittedName>
        <fullName evidence="5">Predicted oxidoreductase</fullName>
    </submittedName>
</protein>
<sequence length="315" mass="34385">MDYRILGNTGIKVSRLCFGALTIGPLQAKLPLEQGAAVIDRALRQGVNFIDTAELYRTYPYIREAIKGRKEEIVICSKSYAYTRDGMKESLEAALRGIDRDYIDIFMLHEQESLLTIRGHWEAVEALLEAKARGIVRAVGISTHHVAAVLAAAEIPEIEVIHPILNMAGVGIADGSAEDMLSAIRKAHRAGKGIYGMKALGGGNLLATAEEALSFVLGVPELAAVAVGMQNFAEVDYNVRFFSQTYIPEELKEQVVRQPRRLHIEEWCQGCGACVEMCGAGALYLEEERARVKAGLCRLCGYCGAACPLFAIKVI</sequence>
<keyword evidence="3" id="KW-0411">Iron-sulfur</keyword>
<accession>A0A1M4UNG3</accession>
<keyword evidence="2" id="KW-0408">Iron</keyword>
<dbReference type="STRING" id="1121429.SAMN02745133_00708"/>
<feature type="domain" description="4Fe-4S ferredoxin-type" evidence="4">
    <location>
        <begin position="289"/>
        <end position="315"/>
    </location>
</feature>
<dbReference type="InterPro" id="IPR017896">
    <property type="entry name" value="4Fe4S_Fe-S-bd"/>
</dbReference>
<dbReference type="PRINTS" id="PR00069">
    <property type="entry name" value="ALDKETRDTASE"/>
</dbReference>
<dbReference type="AlphaFoldDB" id="A0A1M4UNG3"/>
<dbReference type="PANTHER" id="PTHR43312">
    <property type="entry name" value="D-THREO-ALDOSE 1-DEHYDROGENASE"/>
    <property type="match status" value="1"/>
</dbReference>
<evidence type="ECO:0000256" key="1">
    <source>
        <dbReference type="ARBA" id="ARBA00022723"/>
    </source>
</evidence>
<evidence type="ECO:0000256" key="2">
    <source>
        <dbReference type="ARBA" id="ARBA00023004"/>
    </source>
</evidence>
<dbReference type="Proteomes" id="UP000184148">
    <property type="component" value="Unassembled WGS sequence"/>
</dbReference>
<evidence type="ECO:0000313" key="6">
    <source>
        <dbReference type="Proteomes" id="UP000184148"/>
    </source>
</evidence>
<organism evidence="5 6">
    <name type="scientific">Desulforamulus putei DSM 12395</name>
    <dbReference type="NCBI Taxonomy" id="1121429"/>
    <lineage>
        <taxon>Bacteria</taxon>
        <taxon>Bacillati</taxon>
        <taxon>Bacillota</taxon>
        <taxon>Clostridia</taxon>
        <taxon>Eubacteriales</taxon>
        <taxon>Peptococcaceae</taxon>
        <taxon>Desulforamulus</taxon>
    </lineage>
</organism>
<dbReference type="Pfam" id="PF00248">
    <property type="entry name" value="Aldo_ket_red"/>
    <property type="match status" value="1"/>
</dbReference>
<keyword evidence="6" id="KW-1185">Reference proteome</keyword>
<dbReference type="SUPFAM" id="SSF54862">
    <property type="entry name" value="4Fe-4S ferredoxins"/>
    <property type="match status" value="1"/>
</dbReference>
<dbReference type="EMBL" id="FQUY01000003">
    <property type="protein sequence ID" value="SHE58187.1"/>
    <property type="molecule type" value="Genomic_DNA"/>
</dbReference>
<dbReference type="Gene3D" id="3.30.70.20">
    <property type="match status" value="1"/>
</dbReference>
<dbReference type="PROSITE" id="PS51379">
    <property type="entry name" value="4FE4S_FER_2"/>
    <property type="match status" value="2"/>
</dbReference>
<proteinExistence type="predicted"/>
<feature type="domain" description="4Fe-4S ferredoxin-type" evidence="4">
    <location>
        <begin position="259"/>
        <end position="288"/>
    </location>
</feature>
<dbReference type="InterPro" id="IPR020471">
    <property type="entry name" value="AKR"/>
</dbReference>
<evidence type="ECO:0000313" key="5">
    <source>
        <dbReference type="EMBL" id="SHE58187.1"/>
    </source>
</evidence>
<dbReference type="SUPFAM" id="SSF51430">
    <property type="entry name" value="NAD(P)-linked oxidoreductase"/>
    <property type="match status" value="1"/>
</dbReference>
<dbReference type="OrthoDB" id="9804790at2"/>
<dbReference type="PANTHER" id="PTHR43312:SF1">
    <property type="entry name" value="NADP-DEPENDENT OXIDOREDUCTASE DOMAIN-CONTAINING PROTEIN"/>
    <property type="match status" value="1"/>
</dbReference>
<dbReference type="CDD" id="cd19100">
    <property type="entry name" value="AKR_unchar"/>
    <property type="match status" value="1"/>
</dbReference>
<reference evidence="6" key="1">
    <citation type="submission" date="2016-11" db="EMBL/GenBank/DDBJ databases">
        <authorList>
            <person name="Varghese N."/>
            <person name="Submissions S."/>
        </authorList>
    </citation>
    <scope>NUCLEOTIDE SEQUENCE [LARGE SCALE GENOMIC DNA]</scope>
    <source>
        <strain evidence="6">DSM 12395</strain>
    </source>
</reference>
<dbReference type="InterPro" id="IPR053135">
    <property type="entry name" value="AKR2_Oxidoreductase"/>
</dbReference>
<evidence type="ECO:0000256" key="3">
    <source>
        <dbReference type="ARBA" id="ARBA00023014"/>
    </source>
</evidence>
<name>A0A1M4UNG3_9FIRM</name>
<dbReference type="Gene3D" id="3.20.20.100">
    <property type="entry name" value="NADP-dependent oxidoreductase domain"/>
    <property type="match status" value="1"/>
</dbReference>
<dbReference type="RefSeq" id="WP_073235791.1">
    <property type="nucleotide sequence ID" value="NZ_FQUY01000003.1"/>
</dbReference>
<dbReference type="PROSITE" id="PS00198">
    <property type="entry name" value="4FE4S_FER_1"/>
    <property type="match status" value="1"/>
</dbReference>
<dbReference type="InterPro" id="IPR017900">
    <property type="entry name" value="4Fe4S_Fe_S_CS"/>
</dbReference>